<sequence>MNPIKPEVLIMTTFLIGLGIYATLSAIVTVLIIRIGTAMQKGRNE</sequence>
<reference evidence="2 3" key="1">
    <citation type="submission" date="2017-01" db="EMBL/GenBank/DDBJ databases">
        <title>Isolation and Characterization of Pectobacterium phages.</title>
        <authorList>
            <person name="Buttimer C.T.H."/>
            <person name="Lucid A."/>
            <person name="Coffey A."/>
        </authorList>
    </citation>
    <scope>NUCLEOTIDE SEQUENCE [LARGE SCALE GENOMIC DNA]</scope>
</reference>
<gene>
    <name evidence="2" type="ORF">CB3_004</name>
</gene>
<name>A0A2P0PAV6_9CAUD</name>
<evidence type="ECO:0000313" key="3">
    <source>
        <dbReference type="Proteomes" id="UP000241977"/>
    </source>
</evidence>
<evidence type="ECO:0000313" key="2">
    <source>
        <dbReference type="EMBL" id="ARB11828.1"/>
    </source>
</evidence>
<proteinExistence type="predicted"/>
<organism evidence="2 3">
    <name type="scientific">Pectobacterium phage vB_PatP_CB3</name>
    <dbReference type="NCBI Taxonomy" id="1958918"/>
    <lineage>
        <taxon>Viruses</taxon>
        <taxon>Duplodnaviria</taxon>
        <taxon>Heunggongvirae</taxon>
        <taxon>Uroviricota</taxon>
        <taxon>Caudoviricetes</taxon>
        <taxon>Schitoviridae</taxon>
        <taxon>Cbunavirus</taxon>
        <taxon>Cbunavirus CB4</taxon>
    </lineage>
</organism>
<keyword evidence="1" id="KW-0812">Transmembrane</keyword>
<accession>A0A2P0PAV6</accession>
<protein>
    <submittedName>
        <fullName evidence="2">Putative membrane protein</fullName>
    </submittedName>
</protein>
<evidence type="ECO:0000256" key="1">
    <source>
        <dbReference type="SAM" id="Phobius"/>
    </source>
</evidence>
<keyword evidence="1" id="KW-0472">Membrane</keyword>
<dbReference type="EMBL" id="KY514265">
    <property type="protein sequence ID" value="ARB11828.1"/>
    <property type="molecule type" value="Genomic_DNA"/>
</dbReference>
<feature type="transmembrane region" description="Helical" evidence="1">
    <location>
        <begin position="12"/>
        <end position="33"/>
    </location>
</feature>
<keyword evidence="1" id="KW-1133">Transmembrane helix</keyword>
<dbReference type="Proteomes" id="UP000241977">
    <property type="component" value="Segment"/>
</dbReference>